<organism evidence="1">
    <name type="scientific">marine metagenome</name>
    <dbReference type="NCBI Taxonomy" id="408172"/>
    <lineage>
        <taxon>unclassified sequences</taxon>
        <taxon>metagenomes</taxon>
        <taxon>ecological metagenomes</taxon>
    </lineage>
</organism>
<protein>
    <submittedName>
        <fullName evidence="1">Uncharacterized protein</fullName>
    </submittedName>
</protein>
<feature type="non-terminal residue" evidence="1">
    <location>
        <position position="1"/>
    </location>
</feature>
<reference evidence="1" key="1">
    <citation type="submission" date="2018-05" db="EMBL/GenBank/DDBJ databases">
        <authorList>
            <person name="Lanie J.A."/>
            <person name="Ng W.-L."/>
            <person name="Kazmierczak K.M."/>
            <person name="Andrzejewski T.M."/>
            <person name="Davidsen T.M."/>
            <person name="Wayne K.J."/>
            <person name="Tettelin H."/>
            <person name="Glass J.I."/>
            <person name="Rusch D."/>
            <person name="Podicherti R."/>
            <person name="Tsui H.-C.T."/>
            <person name="Winkler M.E."/>
        </authorList>
    </citation>
    <scope>NUCLEOTIDE SEQUENCE</scope>
</reference>
<name>A0A383EWL8_9ZZZZ</name>
<evidence type="ECO:0000313" key="1">
    <source>
        <dbReference type="EMBL" id="SVE61296.1"/>
    </source>
</evidence>
<sequence length="73" mass="8777">KLKSYLHHREFDEQSLTVQEIKNIIENKQAIYDLKVDKKVKKIGNGSKLVKFEFDKLPIYIQQNKDNLMKWLD</sequence>
<proteinExistence type="predicted"/>
<dbReference type="AlphaFoldDB" id="A0A383EWL8"/>
<dbReference type="EMBL" id="UINC01229541">
    <property type="protein sequence ID" value="SVE61296.1"/>
    <property type="molecule type" value="Genomic_DNA"/>
</dbReference>
<accession>A0A383EWL8</accession>
<gene>
    <name evidence="1" type="ORF">METZ01_LOCUS514150</name>
</gene>